<dbReference type="CDD" id="cd00609">
    <property type="entry name" value="AAT_like"/>
    <property type="match status" value="1"/>
</dbReference>
<dbReference type="PANTHER" id="PTHR46577">
    <property type="entry name" value="HTH-TYPE TRANSCRIPTIONAL REGULATORY PROTEIN GABR"/>
    <property type="match status" value="1"/>
</dbReference>
<dbReference type="Gene3D" id="3.40.640.10">
    <property type="entry name" value="Type I PLP-dependent aspartate aminotransferase-like (Major domain)"/>
    <property type="match status" value="1"/>
</dbReference>
<keyword evidence="8" id="KW-1185">Reference proteome</keyword>
<dbReference type="InterPro" id="IPR051446">
    <property type="entry name" value="HTH_trans_reg/aminotransferase"/>
</dbReference>
<keyword evidence="5" id="KW-0804">Transcription</keyword>
<dbReference type="InterPro" id="IPR036390">
    <property type="entry name" value="WH_DNA-bd_sf"/>
</dbReference>
<evidence type="ECO:0000256" key="3">
    <source>
        <dbReference type="ARBA" id="ARBA00023015"/>
    </source>
</evidence>
<dbReference type="EMBL" id="CP019236">
    <property type="protein sequence ID" value="APW40407.1"/>
    <property type="molecule type" value="Genomic_DNA"/>
</dbReference>
<dbReference type="InterPro" id="IPR015424">
    <property type="entry name" value="PyrdxlP-dep_Trfase"/>
</dbReference>
<organism evidence="7 8">
    <name type="scientific">Rhodoferax koreensis</name>
    <dbReference type="NCBI Taxonomy" id="1842727"/>
    <lineage>
        <taxon>Bacteria</taxon>
        <taxon>Pseudomonadati</taxon>
        <taxon>Pseudomonadota</taxon>
        <taxon>Betaproteobacteria</taxon>
        <taxon>Burkholderiales</taxon>
        <taxon>Comamonadaceae</taxon>
        <taxon>Rhodoferax</taxon>
    </lineage>
</organism>
<dbReference type="PANTHER" id="PTHR46577:SF2">
    <property type="entry name" value="TRANSCRIPTIONAL REGULATORY PROTEIN"/>
    <property type="match status" value="1"/>
</dbReference>
<comment type="similarity">
    <text evidence="1">In the C-terminal section; belongs to the class-I pyridoxal-phosphate-dependent aminotransferase family.</text>
</comment>
<dbReference type="InterPro" id="IPR036388">
    <property type="entry name" value="WH-like_DNA-bd_sf"/>
</dbReference>
<dbReference type="GO" id="GO:0003700">
    <property type="term" value="F:DNA-binding transcription factor activity"/>
    <property type="evidence" value="ECO:0007669"/>
    <property type="project" value="InterPro"/>
</dbReference>
<sequence>MAALPPPISPTSPPSPASPLYQRLASHYRQAIHAGVLAPGERMPSVRKLTLLHQVSLSTALEVCHRLEDEGLLAAKPRSGYFVQQPRRARLVPLREPEIGTALEDAPGPLDRTHYRGIHQKVSDYVAQCERASLVTNLAGAYGAPEAYPAQALHRAATRVLRQKPELLVSAVNAQGDVNLRTVLARRALGAGMRFTAEDIVVTYGCTEALNIALRAVTSPGDTVAVESPTYYGLLQIIESLGLRALEIPTSPATGLSIEALELAFRTHPAIKAVVAIPNLHNPLGCVMPDDHKARLVALCEGAGIPLIEDDTYGALADGDTQLQTAKAWDQTGNVIYCCSLRKTLAPGLRLGWVAGGRWHARIQMLKYAQSRYNEALAQMTAAEYMQTSAYDRHILRLRQQLKTQREQMAEAIATYFPAGTRLNLPQGSMMLWVELPDHRPVQPVFSAALKLGIRVAPGTLFSNSARYDHFMRICCGDPHSKAVDAALRQLAGLLAVKTRSR</sequence>
<gene>
    <name evidence="7" type="ORF">RD110_01625</name>
</gene>
<dbReference type="InterPro" id="IPR015421">
    <property type="entry name" value="PyrdxlP-dep_Trfase_major"/>
</dbReference>
<accession>A0A1P8K343</accession>
<name>A0A1P8K343_9BURK</name>
<evidence type="ECO:0000259" key="6">
    <source>
        <dbReference type="PROSITE" id="PS50949"/>
    </source>
</evidence>
<proteinExistence type="inferred from homology"/>
<dbReference type="KEGG" id="rhy:RD110_01625"/>
<dbReference type="GO" id="GO:0030170">
    <property type="term" value="F:pyridoxal phosphate binding"/>
    <property type="evidence" value="ECO:0007669"/>
    <property type="project" value="InterPro"/>
</dbReference>
<dbReference type="Pfam" id="PF00155">
    <property type="entry name" value="Aminotran_1_2"/>
    <property type="match status" value="1"/>
</dbReference>
<dbReference type="Proteomes" id="UP000186609">
    <property type="component" value="Chromosome"/>
</dbReference>
<evidence type="ECO:0000256" key="4">
    <source>
        <dbReference type="ARBA" id="ARBA00023125"/>
    </source>
</evidence>
<dbReference type="SUPFAM" id="SSF46785">
    <property type="entry name" value="Winged helix' DNA-binding domain"/>
    <property type="match status" value="1"/>
</dbReference>
<dbReference type="GO" id="GO:0003677">
    <property type="term" value="F:DNA binding"/>
    <property type="evidence" value="ECO:0007669"/>
    <property type="project" value="UniProtKB-KW"/>
</dbReference>
<dbReference type="InterPro" id="IPR015422">
    <property type="entry name" value="PyrdxlP-dep_Trfase_small"/>
</dbReference>
<dbReference type="InterPro" id="IPR004839">
    <property type="entry name" value="Aminotransferase_I/II_large"/>
</dbReference>
<evidence type="ECO:0000256" key="5">
    <source>
        <dbReference type="ARBA" id="ARBA00023163"/>
    </source>
</evidence>
<evidence type="ECO:0000313" key="7">
    <source>
        <dbReference type="EMBL" id="APW40407.1"/>
    </source>
</evidence>
<dbReference type="SUPFAM" id="SSF53383">
    <property type="entry name" value="PLP-dependent transferases"/>
    <property type="match status" value="1"/>
</dbReference>
<dbReference type="SMART" id="SM00345">
    <property type="entry name" value="HTH_GNTR"/>
    <property type="match status" value="1"/>
</dbReference>
<dbReference type="GO" id="GO:0008483">
    <property type="term" value="F:transaminase activity"/>
    <property type="evidence" value="ECO:0007669"/>
    <property type="project" value="UniProtKB-KW"/>
</dbReference>
<dbReference type="Gene3D" id="3.90.1150.10">
    <property type="entry name" value="Aspartate Aminotransferase, domain 1"/>
    <property type="match status" value="1"/>
</dbReference>
<dbReference type="InterPro" id="IPR000524">
    <property type="entry name" value="Tscrpt_reg_HTH_GntR"/>
</dbReference>
<feature type="domain" description="HTH gntR-type" evidence="6">
    <location>
        <begin position="18"/>
        <end position="86"/>
    </location>
</feature>
<dbReference type="RefSeq" id="WP_076204233.1">
    <property type="nucleotide sequence ID" value="NZ_CP019236.1"/>
</dbReference>
<dbReference type="Pfam" id="PF00392">
    <property type="entry name" value="GntR"/>
    <property type="match status" value="1"/>
</dbReference>
<evidence type="ECO:0000256" key="2">
    <source>
        <dbReference type="ARBA" id="ARBA00022898"/>
    </source>
</evidence>
<keyword evidence="3" id="KW-0805">Transcription regulation</keyword>
<evidence type="ECO:0000313" key="8">
    <source>
        <dbReference type="Proteomes" id="UP000186609"/>
    </source>
</evidence>
<reference evidence="7 8" key="1">
    <citation type="submission" date="2017-01" db="EMBL/GenBank/DDBJ databases">
        <authorList>
            <person name="Mah S.A."/>
            <person name="Swanson W.J."/>
            <person name="Moy G.W."/>
            <person name="Vacquier V.D."/>
        </authorList>
    </citation>
    <scope>NUCLEOTIDE SEQUENCE [LARGE SCALE GENOMIC DNA]</scope>
    <source>
        <strain evidence="7 8">DCY110</strain>
    </source>
</reference>
<evidence type="ECO:0000256" key="1">
    <source>
        <dbReference type="ARBA" id="ARBA00005384"/>
    </source>
</evidence>
<keyword evidence="2" id="KW-0663">Pyridoxal phosphate</keyword>
<keyword evidence="7" id="KW-0032">Aminotransferase</keyword>
<keyword evidence="4" id="KW-0238">DNA-binding</keyword>
<dbReference type="STRING" id="1842727.RD110_01625"/>
<dbReference type="Gene3D" id="1.10.10.10">
    <property type="entry name" value="Winged helix-like DNA-binding domain superfamily/Winged helix DNA-binding domain"/>
    <property type="match status" value="1"/>
</dbReference>
<dbReference type="AlphaFoldDB" id="A0A1P8K343"/>
<dbReference type="PROSITE" id="PS50949">
    <property type="entry name" value="HTH_GNTR"/>
    <property type="match status" value="1"/>
</dbReference>
<dbReference type="CDD" id="cd07377">
    <property type="entry name" value="WHTH_GntR"/>
    <property type="match status" value="1"/>
</dbReference>
<protein>
    <submittedName>
        <fullName evidence="7">2-aminoadipate aminotransferase</fullName>
    </submittedName>
</protein>
<dbReference type="OrthoDB" id="9804020at2"/>
<keyword evidence="7" id="KW-0808">Transferase</keyword>